<dbReference type="STRING" id="349521.HCH_00960"/>
<evidence type="ECO:0000313" key="15">
    <source>
        <dbReference type="EMBL" id="ABC27848.1"/>
    </source>
</evidence>
<comment type="subcellular location">
    <subcellularLocation>
        <location evidence="1 11">Cell outer membrane</location>
        <topology evidence="1 11">Multi-pass membrane protein</topology>
    </subcellularLocation>
</comment>
<dbReference type="Gene3D" id="2.40.170.20">
    <property type="entry name" value="TonB-dependent receptor, beta-barrel domain"/>
    <property type="match status" value="1"/>
</dbReference>
<dbReference type="PANTHER" id="PTHR30069:SF29">
    <property type="entry name" value="HEMOGLOBIN AND HEMOGLOBIN-HAPTOGLOBIN-BINDING PROTEIN 1-RELATED"/>
    <property type="match status" value="1"/>
</dbReference>
<feature type="domain" description="TonB-dependent receptor-like beta-barrel" evidence="13">
    <location>
        <begin position="202"/>
        <end position="622"/>
    </location>
</feature>
<evidence type="ECO:0000256" key="7">
    <source>
        <dbReference type="ARBA" id="ARBA00023077"/>
    </source>
</evidence>
<sequence>MRLVTLLLLVGSQLTGARAEELGPVVVEAKAPSADEIDAEYQTGFVKVIKREQFDSKVATVADVLKNETGVQVRQSGGLGSYSAVYLRGSTSKQVNVYLDGVLLNDATGGAVDLSQILLSGIEQIEIYKGATPIQLGYSGVGGAINIKSLRFSKPIKQLALGYGSFNSRKGALTFADSVGETNYLASLDYLGSDNDFEMLNNNQTEFNPYDDRVERRRNADFSQFNGMLTAERSLSDRTDLQLMAQHFNKDQHLPDIANLESTRTSLDTDFTRLQSKLSFARNARENYTGRIFWSTQEERYDDSQSRVGLGVQKTRANTDVVGAELYGSYSLGLHLFSATLEARKETYQEEDLTRRSQKQDFERMTYLLGVQDEWADAEDIWLVRLSARQYFLEDETPAASMSGRVETASDSAQYHSLQAGVRYRLTDWLSLKTNASRDVRFPQLAEKFGDRGFFIGNSELQPETALNGDIGFEVGVDSFSVSAAYFYRDLKDAIVPSYDSRGVGRFENVGKARVSGVEVDAMYRPVPAWTFIARSTAQDTENLSDARDLHGKQLAGAYTYSHFLSAAWSIGRITTSVEYRHESGAYYDSAQETEVEDQNIVDVVGRWSDGETTVEVSANNVTDEVVEAFNGFPSPGRHFFVSLMHLF</sequence>
<evidence type="ECO:0000256" key="3">
    <source>
        <dbReference type="ARBA" id="ARBA00022448"/>
    </source>
</evidence>
<dbReference type="Gene3D" id="2.170.130.10">
    <property type="entry name" value="TonB-dependent receptor, plug domain"/>
    <property type="match status" value="1"/>
</dbReference>
<evidence type="ECO:0000256" key="12">
    <source>
        <dbReference type="RuleBase" id="RU003357"/>
    </source>
</evidence>
<evidence type="ECO:0000256" key="10">
    <source>
        <dbReference type="ARBA" id="ARBA00023237"/>
    </source>
</evidence>
<dbReference type="InterPro" id="IPR012910">
    <property type="entry name" value="Plug_dom"/>
</dbReference>
<dbReference type="OrthoDB" id="9764669at2"/>
<keyword evidence="7 12" id="KW-0798">TonB box</keyword>
<protein>
    <submittedName>
        <fullName evidence="15">Outer membrane cobalamin receptor protein</fullName>
    </submittedName>
</protein>
<comment type="similarity">
    <text evidence="2">Belongs to the TonB-dependent receptor family. Hemoglobin/haptoglobin binding protein subfamily.</text>
</comment>
<evidence type="ECO:0000259" key="13">
    <source>
        <dbReference type="Pfam" id="PF00593"/>
    </source>
</evidence>
<dbReference type="KEGG" id="hch:HCH_00960"/>
<keyword evidence="8 11" id="KW-0472">Membrane</keyword>
<evidence type="ECO:0000259" key="14">
    <source>
        <dbReference type="Pfam" id="PF07715"/>
    </source>
</evidence>
<keyword evidence="3 11" id="KW-0813">Transport</keyword>
<organism evidence="15 16">
    <name type="scientific">Hahella chejuensis (strain KCTC 2396)</name>
    <dbReference type="NCBI Taxonomy" id="349521"/>
    <lineage>
        <taxon>Bacteria</taxon>
        <taxon>Pseudomonadati</taxon>
        <taxon>Pseudomonadota</taxon>
        <taxon>Gammaproteobacteria</taxon>
        <taxon>Oceanospirillales</taxon>
        <taxon>Hahellaceae</taxon>
        <taxon>Hahella</taxon>
    </lineage>
</organism>
<dbReference type="AlphaFoldDB" id="Q2SNC6"/>
<dbReference type="GO" id="GO:0015344">
    <property type="term" value="F:siderophore uptake transmembrane transporter activity"/>
    <property type="evidence" value="ECO:0007669"/>
    <property type="project" value="TreeGrafter"/>
</dbReference>
<dbReference type="GO" id="GO:0044718">
    <property type="term" value="P:siderophore transmembrane transport"/>
    <property type="evidence" value="ECO:0007669"/>
    <property type="project" value="TreeGrafter"/>
</dbReference>
<dbReference type="Pfam" id="PF00593">
    <property type="entry name" value="TonB_dep_Rec_b-barrel"/>
    <property type="match status" value="1"/>
</dbReference>
<dbReference type="Proteomes" id="UP000000238">
    <property type="component" value="Chromosome"/>
</dbReference>
<dbReference type="RefSeq" id="WP_011394923.1">
    <property type="nucleotide sequence ID" value="NC_007645.1"/>
</dbReference>
<keyword evidence="6" id="KW-0732">Signal</keyword>
<keyword evidence="5 11" id="KW-0812">Transmembrane</keyword>
<proteinExistence type="inferred from homology"/>
<keyword evidence="4 11" id="KW-1134">Transmembrane beta strand</keyword>
<dbReference type="InterPro" id="IPR036942">
    <property type="entry name" value="Beta-barrel_TonB_sf"/>
</dbReference>
<evidence type="ECO:0000256" key="2">
    <source>
        <dbReference type="ARBA" id="ARBA00008143"/>
    </source>
</evidence>
<keyword evidence="16" id="KW-1185">Reference proteome</keyword>
<accession>Q2SNC6</accession>
<evidence type="ECO:0000256" key="11">
    <source>
        <dbReference type="PROSITE-ProRule" id="PRU01360"/>
    </source>
</evidence>
<dbReference type="PANTHER" id="PTHR30069">
    <property type="entry name" value="TONB-DEPENDENT OUTER MEMBRANE RECEPTOR"/>
    <property type="match status" value="1"/>
</dbReference>
<evidence type="ECO:0000256" key="1">
    <source>
        <dbReference type="ARBA" id="ARBA00004571"/>
    </source>
</evidence>
<dbReference type="HOGENOM" id="CLU_008287_18_5_6"/>
<evidence type="ECO:0000256" key="4">
    <source>
        <dbReference type="ARBA" id="ARBA00022452"/>
    </source>
</evidence>
<evidence type="ECO:0000256" key="8">
    <source>
        <dbReference type="ARBA" id="ARBA00023136"/>
    </source>
</evidence>
<dbReference type="CDD" id="cd01347">
    <property type="entry name" value="ligand_gated_channel"/>
    <property type="match status" value="1"/>
</dbReference>
<name>Q2SNC6_HAHCH</name>
<evidence type="ECO:0000256" key="6">
    <source>
        <dbReference type="ARBA" id="ARBA00022729"/>
    </source>
</evidence>
<dbReference type="GO" id="GO:0009279">
    <property type="term" value="C:cell outer membrane"/>
    <property type="evidence" value="ECO:0007669"/>
    <property type="project" value="UniProtKB-SubCell"/>
</dbReference>
<dbReference type="InterPro" id="IPR000531">
    <property type="entry name" value="Beta-barrel_TonB"/>
</dbReference>
<dbReference type="InterPro" id="IPR037066">
    <property type="entry name" value="Plug_dom_sf"/>
</dbReference>
<keyword evidence="10 11" id="KW-0998">Cell outer membrane</keyword>
<feature type="domain" description="TonB-dependent receptor plug" evidence="14">
    <location>
        <begin position="43"/>
        <end position="144"/>
    </location>
</feature>
<gene>
    <name evidence="15" type="primary">btuB</name>
    <name evidence="15" type="ordered locus">HCH_00960</name>
</gene>
<dbReference type="SUPFAM" id="SSF56935">
    <property type="entry name" value="Porins"/>
    <property type="match status" value="1"/>
</dbReference>
<dbReference type="eggNOG" id="COG4206">
    <property type="taxonomic scope" value="Bacteria"/>
</dbReference>
<dbReference type="PROSITE" id="PS52016">
    <property type="entry name" value="TONB_DEPENDENT_REC_3"/>
    <property type="match status" value="1"/>
</dbReference>
<evidence type="ECO:0000313" key="16">
    <source>
        <dbReference type="Proteomes" id="UP000000238"/>
    </source>
</evidence>
<evidence type="ECO:0000256" key="9">
    <source>
        <dbReference type="ARBA" id="ARBA00023170"/>
    </source>
</evidence>
<dbReference type="EMBL" id="CP000155">
    <property type="protein sequence ID" value="ABC27848.1"/>
    <property type="molecule type" value="Genomic_DNA"/>
</dbReference>
<dbReference type="InterPro" id="IPR039426">
    <property type="entry name" value="TonB-dep_rcpt-like"/>
</dbReference>
<keyword evidence="9 15" id="KW-0675">Receptor</keyword>
<dbReference type="Pfam" id="PF07715">
    <property type="entry name" value="Plug"/>
    <property type="match status" value="1"/>
</dbReference>
<evidence type="ECO:0000256" key="5">
    <source>
        <dbReference type="ARBA" id="ARBA00022692"/>
    </source>
</evidence>
<reference evidence="15 16" key="1">
    <citation type="journal article" date="2005" name="Nucleic Acids Res.">
        <title>Genomic blueprint of Hahella chejuensis, a marine microbe producing an algicidal agent.</title>
        <authorList>
            <person name="Jeong H."/>
            <person name="Yim J.H."/>
            <person name="Lee C."/>
            <person name="Choi S.-H."/>
            <person name="Park Y.K."/>
            <person name="Yoon S.H."/>
            <person name="Hur C.-G."/>
            <person name="Kang H.-Y."/>
            <person name="Kim D."/>
            <person name="Lee H.H."/>
            <person name="Park K.H."/>
            <person name="Park S.-H."/>
            <person name="Park H.-S."/>
            <person name="Lee H.K."/>
            <person name="Oh T.K."/>
            <person name="Kim J.F."/>
        </authorList>
    </citation>
    <scope>NUCLEOTIDE SEQUENCE [LARGE SCALE GENOMIC DNA]</scope>
    <source>
        <strain evidence="15 16">KCTC 2396</strain>
    </source>
</reference>